<dbReference type="PANTHER" id="PTHR33451:SF3">
    <property type="entry name" value="MALATE-2H(+)_NA(+)-LACTATE ANTIPORTER"/>
    <property type="match status" value="1"/>
</dbReference>
<dbReference type="GO" id="GO:0005886">
    <property type="term" value="C:plasma membrane"/>
    <property type="evidence" value="ECO:0007669"/>
    <property type="project" value="UniProtKB-SubCell"/>
</dbReference>
<feature type="transmembrane region" description="Helical" evidence="9">
    <location>
        <begin position="116"/>
        <end position="139"/>
    </location>
</feature>
<dbReference type="InterPro" id="IPR018461">
    <property type="entry name" value="Na/H_Antiport_NhaC-like_C"/>
</dbReference>
<dbReference type="Pfam" id="PF03553">
    <property type="entry name" value="Na_H_antiporter"/>
    <property type="match status" value="1"/>
</dbReference>
<keyword evidence="7 9" id="KW-0472">Membrane</keyword>
<feature type="transmembrane region" description="Helical" evidence="9">
    <location>
        <begin position="12"/>
        <end position="35"/>
    </location>
</feature>
<evidence type="ECO:0000313" key="12">
    <source>
        <dbReference type="Proteomes" id="UP000653904"/>
    </source>
</evidence>
<evidence type="ECO:0000256" key="6">
    <source>
        <dbReference type="ARBA" id="ARBA00022989"/>
    </source>
</evidence>
<comment type="subcellular location">
    <subcellularLocation>
        <location evidence="1">Cell membrane</location>
        <topology evidence="1">Multi-pass membrane protein</topology>
    </subcellularLocation>
</comment>
<keyword evidence="2" id="KW-0813">Transport</keyword>
<keyword evidence="12" id="KW-1185">Reference proteome</keyword>
<name>A0AAW3X5W5_9CLOT</name>
<comment type="similarity">
    <text evidence="8">Belongs to the NhaC Na(+)/H(+) (TC 2.A.35) antiporter family.</text>
</comment>
<feature type="transmembrane region" description="Helical" evidence="9">
    <location>
        <begin position="301"/>
        <end position="330"/>
    </location>
</feature>
<dbReference type="GO" id="GO:0015297">
    <property type="term" value="F:antiporter activity"/>
    <property type="evidence" value="ECO:0007669"/>
    <property type="project" value="UniProtKB-KW"/>
</dbReference>
<evidence type="ECO:0000313" key="11">
    <source>
        <dbReference type="EMBL" id="MBC5658081.1"/>
    </source>
</evidence>
<feature type="transmembrane region" description="Helical" evidence="9">
    <location>
        <begin position="429"/>
        <end position="448"/>
    </location>
</feature>
<evidence type="ECO:0000256" key="9">
    <source>
        <dbReference type="SAM" id="Phobius"/>
    </source>
</evidence>
<evidence type="ECO:0000256" key="5">
    <source>
        <dbReference type="ARBA" id="ARBA00022692"/>
    </source>
</evidence>
<dbReference type="EMBL" id="JACOOW010000016">
    <property type="protein sequence ID" value="MBC5658081.1"/>
    <property type="molecule type" value="Genomic_DNA"/>
</dbReference>
<dbReference type="RefSeq" id="WP_182457167.1">
    <property type="nucleotide sequence ID" value="NZ_JACOOW010000016.1"/>
</dbReference>
<feature type="transmembrane region" description="Helical" evidence="9">
    <location>
        <begin position="235"/>
        <end position="255"/>
    </location>
</feature>
<comment type="caution">
    <text evidence="11">The sequence shown here is derived from an EMBL/GenBank/DDBJ whole genome shotgun (WGS) entry which is preliminary data.</text>
</comment>
<gene>
    <name evidence="11" type="ORF">H8S19_13645</name>
</gene>
<accession>A0AAW3X5W5</accession>
<keyword evidence="6 9" id="KW-1133">Transmembrane helix</keyword>
<evidence type="ECO:0000256" key="1">
    <source>
        <dbReference type="ARBA" id="ARBA00004651"/>
    </source>
</evidence>
<feature type="transmembrane region" description="Helical" evidence="9">
    <location>
        <begin position="202"/>
        <end position="220"/>
    </location>
</feature>
<feature type="transmembrane region" description="Helical" evidence="9">
    <location>
        <begin position="342"/>
        <end position="369"/>
    </location>
</feature>
<evidence type="ECO:0000259" key="10">
    <source>
        <dbReference type="Pfam" id="PF03553"/>
    </source>
</evidence>
<evidence type="ECO:0000256" key="4">
    <source>
        <dbReference type="ARBA" id="ARBA00022475"/>
    </source>
</evidence>
<keyword evidence="3" id="KW-0050">Antiport</keyword>
<protein>
    <recommendedName>
        <fullName evidence="10">Na+/H+ antiporter NhaC-like C-terminal domain-containing protein</fullName>
    </recommendedName>
</protein>
<evidence type="ECO:0000256" key="8">
    <source>
        <dbReference type="ARBA" id="ARBA00038435"/>
    </source>
</evidence>
<keyword evidence="4" id="KW-1003">Cell membrane</keyword>
<reference evidence="11 12" key="1">
    <citation type="submission" date="2020-08" db="EMBL/GenBank/DDBJ databases">
        <title>Genome public.</title>
        <authorList>
            <person name="Liu C."/>
            <person name="Sun Q."/>
        </authorList>
    </citation>
    <scope>NUCLEOTIDE SEQUENCE [LARGE SCALE GENOMIC DNA]</scope>
    <source>
        <strain evidence="11 12">BX14</strain>
    </source>
</reference>
<organism evidence="11 12">
    <name type="scientific">Clostridium segne</name>
    <dbReference type="NCBI Taxonomy" id="2763038"/>
    <lineage>
        <taxon>Bacteria</taxon>
        <taxon>Bacillati</taxon>
        <taxon>Bacillota</taxon>
        <taxon>Clostridia</taxon>
        <taxon>Eubacteriales</taxon>
        <taxon>Clostridiaceae</taxon>
        <taxon>Clostridium</taxon>
    </lineage>
</organism>
<feature type="transmembrane region" description="Helical" evidence="9">
    <location>
        <begin position="42"/>
        <end position="58"/>
    </location>
</feature>
<feature type="transmembrane region" description="Helical" evidence="9">
    <location>
        <begin position="260"/>
        <end position="281"/>
    </location>
</feature>
<evidence type="ECO:0000256" key="7">
    <source>
        <dbReference type="ARBA" id="ARBA00023136"/>
    </source>
</evidence>
<dbReference type="InterPro" id="IPR052180">
    <property type="entry name" value="NhaC_Na-H+_Antiporter"/>
</dbReference>
<keyword evidence="5 9" id="KW-0812">Transmembrane</keyword>
<evidence type="ECO:0000256" key="2">
    <source>
        <dbReference type="ARBA" id="ARBA00022448"/>
    </source>
</evidence>
<sequence>MTNETKKYAETYGGMAGAVLPLIIMMGTMIFMVAFGMRSTKNFWSAGYFAVLAGFLVYKDKKAFQKALIDGVRDNIFAFMIACFLFAGVMSKILTASHLIEALLYVMTKINMSPALMPIICFFICVVLSSATGSAAGALNTAGPLLIPLSVGMGCNVNLICGAILAGSCFGDNLAPISDTTIASSLSQEVDVMKVVRSRFKYALIAGAISVVGYLVFGFMDAGNGVSAEMAAVDATYASSIVFLIIPVLVVVLMLRGSGLFTSLLVSEMAGFVLLFAFGYLTPAELVAKDGLIANAFDGMLSSIIFILFIFVMVSLISEAGVLDAILVWMRKYAKSEKSAEIAAGAMVSVMGIVISSGTSAISFCGPIIRKLLRPFKIDRARAANFLDGLGCGVGYLVPTNPGCLNLAAIAVASGVVSEGYNAVSFVGYNFHSMALTLVFWFAILSGWGMKHETDEELAADGVVIEDGNSEK</sequence>
<proteinExistence type="inferred from homology"/>
<dbReference type="PANTHER" id="PTHR33451">
    <property type="entry name" value="MALATE-2H(+)/NA(+)-LACTATE ANTIPORTER"/>
    <property type="match status" value="1"/>
</dbReference>
<feature type="transmembrane region" description="Helical" evidence="9">
    <location>
        <begin position="145"/>
        <end position="166"/>
    </location>
</feature>
<dbReference type="Proteomes" id="UP000653904">
    <property type="component" value="Unassembled WGS sequence"/>
</dbReference>
<dbReference type="AlphaFoldDB" id="A0AAW3X5W5"/>
<feature type="domain" description="Na+/H+ antiporter NhaC-like C-terminal" evidence="10">
    <location>
        <begin position="29"/>
        <end position="219"/>
    </location>
</feature>
<evidence type="ECO:0000256" key="3">
    <source>
        <dbReference type="ARBA" id="ARBA00022449"/>
    </source>
</evidence>
<feature type="transmembrane region" description="Helical" evidence="9">
    <location>
        <begin position="78"/>
        <end position="104"/>
    </location>
</feature>